<geneLocation type="chloroplast" evidence="3"/>
<evidence type="ECO:0000256" key="2">
    <source>
        <dbReference type="SAM" id="Phobius"/>
    </source>
</evidence>
<dbReference type="AlphaFoldDB" id="A0A2U8GIX4"/>
<evidence type="ECO:0000256" key="1">
    <source>
        <dbReference type="SAM" id="MobiDB-lite"/>
    </source>
</evidence>
<keyword evidence="3" id="KW-0150">Chloroplast</keyword>
<proteinExistence type="predicted"/>
<accession>A0A2U8GIX4</accession>
<feature type="transmembrane region" description="Helical" evidence="2">
    <location>
        <begin position="39"/>
        <end position="62"/>
    </location>
</feature>
<name>A0A2U8GIX4_PEDDU</name>
<evidence type="ECO:0008006" key="4">
    <source>
        <dbReference type="Google" id="ProtNLM"/>
    </source>
</evidence>
<feature type="compositionally biased region" description="Basic and acidic residues" evidence="1">
    <location>
        <begin position="148"/>
        <end position="165"/>
    </location>
</feature>
<organism evidence="3">
    <name type="scientific">Pediastrum duplex</name>
    <name type="common">Green alga</name>
    <dbReference type="NCBI Taxonomy" id="3105"/>
    <lineage>
        <taxon>Eukaryota</taxon>
        <taxon>Viridiplantae</taxon>
        <taxon>Chlorophyta</taxon>
        <taxon>core chlorophytes</taxon>
        <taxon>Chlorophyceae</taxon>
        <taxon>CS clade</taxon>
        <taxon>Sphaeropleales</taxon>
        <taxon>Hydrodictyaceae</taxon>
        <taxon>Pediastrum</taxon>
    </lineage>
</organism>
<keyword evidence="3" id="KW-0934">Plastid</keyword>
<feature type="region of interest" description="Disordered" evidence="1">
    <location>
        <begin position="127"/>
        <end position="165"/>
    </location>
</feature>
<protein>
    <recommendedName>
        <fullName evidence="4">Transmembrane protein</fullName>
    </recommendedName>
</protein>
<keyword evidence="2" id="KW-1133">Transmembrane helix</keyword>
<evidence type="ECO:0000313" key="3">
    <source>
        <dbReference type="EMBL" id="AWI68528.1"/>
    </source>
</evidence>
<keyword evidence="2" id="KW-0812">Transmembrane</keyword>
<dbReference type="EMBL" id="MF276981">
    <property type="protein sequence ID" value="AWI68528.1"/>
    <property type="molecule type" value="Genomic_DNA"/>
</dbReference>
<reference evidence="3" key="1">
    <citation type="journal article" date="2018" name="Am. J. Bot.">
        <title>Organellar phylogenomics inform systematics in the green algal family Hydrodictyaceae (Chlorophyceae) and provide clues to the complex evolutionary history of plastid genomes in the green algal tree of life.</title>
        <authorList>
            <person name="McManus H.A."/>
            <person name="Fucikova K."/>
            <person name="Lewis P.O."/>
            <person name="Lewis L.A."/>
            <person name="Karol K.G."/>
        </authorList>
    </citation>
    <scope>NUCLEOTIDE SEQUENCE</scope>
</reference>
<feature type="transmembrane region" description="Helical" evidence="2">
    <location>
        <begin position="15"/>
        <end position="32"/>
    </location>
</feature>
<keyword evidence="2" id="KW-0472">Membrane</keyword>
<sequence>MFLTPNLLSICKANFASLFMSFYFIYIIHFLYPDLSNQCFLLFLSSFIFFSTSHFGLLRFALVQCAAFTSASPLQLRLFGFASSALPLRLCLFGFASSASPLQLRLFGFASALRFFGAPRHSRSATEELKRRRRSMTNAACVPCGKGGAEKGSQKRNLKAKDQRS</sequence>